<evidence type="ECO:0000313" key="11">
    <source>
        <dbReference type="Proteomes" id="UP000664167"/>
    </source>
</evidence>
<dbReference type="EMBL" id="JAFLRJ010000188">
    <property type="protein sequence ID" value="MBO0514171.1"/>
    <property type="molecule type" value="Genomic_DNA"/>
</dbReference>
<feature type="transmembrane region" description="Helical" evidence="7">
    <location>
        <begin position="252"/>
        <end position="272"/>
    </location>
</feature>
<name>A0A939JFI5_9ACTN</name>
<dbReference type="InterPro" id="IPR050539">
    <property type="entry name" value="ThrE_Dicarb/AminoAcid_Exp"/>
</dbReference>
<feature type="transmembrane region" description="Helical" evidence="7">
    <location>
        <begin position="377"/>
        <end position="395"/>
    </location>
</feature>
<dbReference type="GO" id="GO:0022857">
    <property type="term" value="F:transmembrane transporter activity"/>
    <property type="evidence" value="ECO:0007669"/>
    <property type="project" value="InterPro"/>
</dbReference>
<dbReference type="RefSeq" id="WP_206963581.1">
    <property type="nucleotide sequence ID" value="NZ_BAAAJJ010000020.1"/>
</dbReference>
<evidence type="ECO:0000256" key="2">
    <source>
        <dbReference type="ARBA" id="ARBA00022475"/>
    </source>
</evidence>
<dbReference type="InterPro" id="IPR024528">
    <property type="entry name" value="ThrE_2"/>
</dbReference>
<dbReference type="AlphaFoldDB" id="A0A939JFI5"/>
<feature type="transmembrane region" description="Helical" evidence="7">
    <location>
        <begin position="284"/>
        <end position="308"/>
    </location>
</feature>
<evidence type="ECO:0000313" key="10">
    <source>
        <dbReference type="EMBL" id="MBO0514171.1"/>
    </source>
</evidence>
<keyword evidence="5 7" id="KW-0472">Membrane</keyword>
<dbReference type="InterPro" id="IPR010619">
    <property type="entry name" value="ThrE-like_N"/>
</dbReference>
<feature type="transmembrane region" description="Helical" evidence="7">
    <location>
        <begin position="225"/>
        <end position="246"/>
    </location>
</feature>
<keyword evidence="11" id="KW-1185">Reference proteome</keyword>
<evidence type="ECO:0000256" key="3">
    <source>
        <dbReference type="ARBA" id="ARBA00022692"/>
    </source>
</evidence>
<dbReference type="GO" id="GO:0005886">
    <property type="term" value="C:plasma membrane"/>
    <property type="evidence" value="ECO:0007669"/>
    <property type="project" value="UniProtKB-SubCell"/>
</dbReference>
<feature type="transmembrane region" description="Helical" evidence="7">
    <location>
        <begin position="352"/>
        <end position="371"/>
    </location>
</feature>
<organism evidence="10 11">
    <name type="scientific">Streptomyces beijiangensis</name>
    <dbReference type="NCBI Taxonomy" id="163361"/>
    <lineage>
        <taxon>Bacteria</taxon>
        <taxon>Bacillati</taxon>
        <taxon>Actinomycetota</taxon>
        <taxon>Actinomycetes</taxon>
        <taxon>Kitasatosporales</taxon>
        <taxon>Streptomycetaceae</taxon>
        <taxon>Streptomyces</taxon>
    </lineage>
</organism>
<comment type="subcellular location">
    <subcellularLocation>
        <location evidence="1">Cell membrane</location>
        <topology evidence="1">Multi-pass membrane protein</topology>
    </subcellularLocation>
</comment>
<accession>A0A939JFI5</accession>
<sequence length="488" mass="50113">MQKPPHPPYSPTRPTSDQTLPWLAQALPRIRGLEPTITYGYAGELLHDDGRADMDAHGARVADLVIRLGEALLSYGAPAEESVAGMLITAESFGLSHVEPSVTLSSVYVSGCAPGVLSPVHASRVIRKHATDFRTLARIQALVSAISTRQLSLTEARKRAASILDGRAPAGRWARLRFPVLTGLVAAGAGLVFGGGILESLSALLAAFTGALLCAHLGRHGVPAFYRYALAAMPAALTALAVHTLVPETSSQAIVVAGILGLLPTVTFVSAVQDSLTGHYLTALGRLFDALLIFTAVITGVVVILGLGTVMGLDLPMSASIARGGISGPAVVGVIVFAVAVAARSRARRQDWLPAAGIALGGYCVLVGLGALGFSSLAATATAAITVGAAGQALARRRHESGIALVVPGMAPLLPGGTLYLALTDLASGRTPQGVGGLVHVAAITLILAVGGNLTAECAHFLRQARSSAARQEREGVRTPCQASPRDL</sequence>
<proteinExistence type="inferred from homology"/>
<protein>
    <submittedName>
        <fullName evidence="10">Threonine/serine exporter family protein</fullName>
    </submittedName>
</protein>
<evidence type="ECO:0000259" key="8">
    <source>
        <dbReference type="Pfam" id="PF06738"/>
    </source>
</evidence>
<keyword evidence="3 7" id="KW-0812">Transmembrane</keyword>
<dbReference type="Proteomes" id="UP000664167">
    <property type="component" value="Unassembled WGS sequence"/>
</dbReference>
<reference evidence="10" key="1">
    <citation type="submission" date="2021-03" db="EMBL/GenBank/DDBJ databases">
        <title>Streptomyces poriferae sp. nov., a novel marine sponge-derived Actinobacteria species with anti-MRSA activity.</title>
        <authorList>
            <person name="Sandoval-Powers M."/>
            <person name="Kralova S."/>
            <person name="Nguyen G.-S."/>
            <person name="Fawwal D."/>
            <person name="Degnes K."/>
            <person name="Klinkenberg G."/>
            <person name="Sletta H."/>
            <person name="Wentzel A."/>
            <person name="Liles M.R."/>
        </authorList>
    </citation>
    <scope>NUCLEOTIDE SEQUENCE</scope>
    <source>
        <strain evidence="10">DSM 41794</strain>
    </source>
</reference>
<dbReference type="Pfam" id="PF12821">
    <property type="entry name" value="ThrE_2"/>
    <property type="match status" value="1"/>
</dbReference>
<dbReference type="GO" id="GO:0015744">
    <property type="term" value="P:succinate transport"/>
    <property type="evidence" value="ECO:0007669"/>
    <property type="project" value="TreeGrafter"/>
</dbReference>
<feature type="domain" description="Threonine/Serine exporter ThrE" evidence="9">
    <location>
        <begin position="331"/>
        <end position="451"/>
    </location>
</feature>
<comment type="similarity">
    <text evidence="6">Belongs to the ThrE exporter (TC 2.A.79) family.</text>
</comment>
<dbReference type="Pfam" id="PF06738">
    <property type="entry name" value="ThrE"/>
    <property type="match status" value="1"/>
</dbReference>
<evidence type="ECO:0000259" key="9">
    <source>
        <dbReference type="Pfam" id="PF12821"/>
    </source>
</evidence>
<keyword evidence="2" id="KW-1003">Cell membrane</keyword>
<evidence type="ECO:0000256" key="4">
    <source>
        <dbReference type="ARBA" id="ARBA00022989"/>
    </source>
</evidence>
<comment type="caution">
    <text evidence="10">The sequence shown here is derived from an EMBL/GenBank/DDBJ whole genome shotgun (WGS) entry which is preliminary data.</text>
</comment>
<gene>
    <name evidence="10" type="ORF">J0695_20550</name>
</gene>
<dbReference type="PANTHER" id="PTHR34390">
    <property type="entry name" value="UPF0442 PROTEIN YJJB-RELATED"/>
    <property type="match status" value="1"/>
</dbReference>
<feature type="transmembrane region" description="Helical" evidence="7">
    <location>
        <begin position="402"/>
        <end position="423"/>
    </location>
</feature>
<feature type="transmembrane region" description="Helical" evidence="7">
    <location>
        <begin position="200"/>
        <end position="218"/>
    </location>
</feature>
<evidence type="ECO:0000256" key="1">
    <source>
        <dbReference type="ARBA" id="ARBA00004651"/>
    </source>
</evidence>
<evidence type="ECO:0000256" key="7">
    <source>
        <dbReference type="SAM" id="Phobius"/>
    </source>
</evidence>
<evidence type="ECO:0000256" key="6">
    <source>
        <dbReference type="ARBA" id="ARBA00034125"/>
    </source>
</evidence>
<feature type="transmembrane region" description="Helical" evidence="7">
    <location>
        <begin position="320"/>
        <end position="340"/>
    </location>
</feature>
<keyword evidence="4 7" id="KW-1133">Transmembrane helix</keyword>
<feature type="domain" description="Threonine/serine exporter-like N-terminal" evidence="8">
    <location>
        <begin position="63"/>
        <end position="307"/>
    </location>
</feature>
<dbReference type="PANTHER" id="PTHR34390:SF2">
    <property type="entry name" value="SUCCINATE TRANSPORTER SUBUNIT YJJP-RELATED"/>
    <property type="match status" value="1"/>
</dbReference>
<feature type="transmembrane region" description="Helical" evidence="7">
    <location>
        <begin position="435"/>
        <end position="456"/>
    </location>
</feature>
<evidence type="ECO:0000256" key="5">
    <source>
        <dbReference type="ARBA" id="ARBA00023136"/>
    </source>
</evidence>